<protein>
    <submittedName>
        <fullName evidence="3">Uncharacterized protein</fullName>
    </submittedName>
</protein>
<keyword evidence="2" id="KW-0812">Transmembrane</keyword>
<dbReference type="STRING" id="933852.A0A0C3A9P4"/>
<evidence type="ECO:0000256" key="1">
    <source>
        <dbReference type="SAM" id="MobiDB-lite"/>
    </source>
</evidence>
<feature type="compositionally biased region" description="Pro residues" evidence="1">
    <location>
        <begin position="66"/>
        <end position="77"/>
    </location>
</feature>
<dbReference type="HOGENOM" id="CLU_069689_0_0_1"/>
<gene>
    <name evidence="3" type="ORF">M408DRAFT_29619</name>
</gene>
<dbReference type="AlphaFoldDB" id="A0A0C3A9P4"/>
<feature type="region of interest" description="Disordered" evidence="1">
    <location>
        <begin position="56"/>
        <end position="79"/>
    </location>
</feature>
<keyword evidence="2" id="KW-1133">Transmembrane helix</keyword>
<sequence length="252" mass="26495">MSLVLDAPKDMTKYMLKGWGFGGGFAPLSIPLLFFAHSFFLAEERLSVSSASEGDVISRASTPPTDVSPPGSPPFHLPAPTEEMIRRREQSDRASQEIGNRMLRGWTMLADECTNNSCFGIPLVRSPGPNPVKECVICGHRYVPDGSSTVLLPTPAGDTPPNETSSTPKGKPSKGPTAPGSSRSKKSPLAPAMGTERTASASTSVSLHLEQALSVLDELLLTATAAGDAQEIGTIADSITKVFAAIKASSSR</sequence>
<dbReference type="EMBL" id="KN824385">
    <property type="protein sequence ID" value="KIM21365.1"/>
    <property type="molecule type" value="Genomic_DNA"/>
</dbReference>
<name>A0A0C3A9P4_SERVB</name>
<evidence type="ECO:0000313" key="3">
    <source>
        <dbReference type="EMBL" id="KIM21365.1"/>
    </source>
</evidence>
<dbReference type="Pfam" id="PF06677">
    <property type="entry name" value="Auto_anti-p27"/>
    <property type="match status" value="1"/>
</dbReference>
<dbReference type="OrthoDB" id="28939at2759"/>
<keyword evidence="2" id="KW-0472">Membrane</keyword>
<organism evidence="3 4">
    <name type="scientific">Serendipita vermifera MAFF 305830</name>
    <dbReference type="NCBI Taxonomy" id="933852"/>
    <lineage>
        <taxon>Eukaryota</taxon>
        <taxon>Fungi</taxon>
        <taxon>Dikarya</taxon>
        <taxon>Basidiomycota</taxon>
        <taxon>Agaricomycotina</taxon>
        <taxon>Agaricomycetes</taxon>
        <taxon>Sebacinales</taxon>
        <taxon>Serendipitaceae</taxon>
        <taxon>Serendipita</taxon>
    </lineage>
</organism>
<dbReference type="Proteomes" id="UP000054097">
    <property type="component" value="Unassembled WGS sequence"/>
</dbReference>
<reference evidence="4" key="2">
    <citation type="submission" date="2015-01" db="EMBL/GenBank/DDBJ databases">
        <title>Evolutionary Origins and Diversification of the Mycorrhizal Mutualists.</title>
        <authorList>
            <consortium name="DOE Joint Genome Institute"/>
            <consortium name="Mycorrhizal Genomics Consortium"/>
            <person name="Kohler A."/>
            <person name="Kuo A."/>
            <person name="Nagy L.G."/>
            <person name="Floudas D."/>
            <person name="Copeland A."/>
            <person name="Barry K.W."/>
            <person name="Cichocki N."/>
            <person name="Veneault-Fourrey C."/>
            <person name="LaButti K."/>
            <person name="Lindquist E.A."/>
            <person name="Lipzen A."/>
            <person name="Lundell T."/>
            <person name="Morin E."/>
            <person name="Murat C."/>
            <person name="Riley R."/>
            <person name="Ohm R."/>
            <person name="Sun H."/>
            <person name="Tunlid A."/>
            <person name="Henrissat B."/>
            <person name="Grigoriev I.V."/>
            <person name="Hibbett D.S."/>
            <person name="Martin F."/>
        </authorList>
    </citation>
    <scope>NUCLEOTIDE SEQUENCE [LARGE SCALE GENOMIC DNA]</scope>
    <source>
        <strain evidence="4">MAFF 305830</strain>
    </source>
</reference>
<proteinExistence type="predicted"/>
<feature type="region of interest" description="Disordered" evidence="1">
    <location>
        <begin position="148"/>
        <end position="202"/>
    </location>
</feature>
<dbReference type="PANTHER" id="PTHR16537">
    <property type="entry name" value="SJOEGREN SYNDROME/SCLERODERMA AUTOANTIGEN 1"/>
    <property type="match status" value="1"/>
</dbReference>
<dbReference type="InterPro" id="IPR051888">
    <property type="entry name" value="UPF0148_domain"/>
</dbReference>
<dbReference type="InterPro" id="IPR009563">
    <property type="entry name" value="SSSCA1"/>
</dbReference>
<evidence type="ECO:0000256" key="2">
    <source>
        <dbReference type="SAM" id="Phobius"/>
    </source>
</evidence>
<evidence type="ECO:0000313" key="4">
    <source>
        <dbReference type="Proteomes" id="UP000054097"/>
    </source>
</evidence>
<accession>A0A0C3A9P4</accession>
<reference evidence="3 4" key="1">
    <citation type="submission" date="2014-04" db="EMBL/GenBank/DDBJ databases">
        <authorList>
            <consortium name="DOE Joint Genome Institute"/>
            <person name="Kuo A."/>
            <person name="Zuccaro A."/>
            <person name="Kohler A."/>
            <person name="Nagy L.G."/>
            <person name="Floudas D."/>
            <person name="Copeland A."/>
            <person name="Barry K.W."/>
            <person name="Cichocki N."/>
            <person name="Veneault-Fourrey C."/>
            <person name="LaButti K."/>
            <person name="Lindquist E.A."/>
            <person name="Lipzen A."/>
            <person name="Lundell T."/>
            <person name="Morin E."/>
            <person name="Murat C."/>
            <person name="Sun H."/>
            <person name="Tunlid A."/>
            <person name="Henrissat B."/>
            <person name="Grigoriev I.V."/>
            <person name="Hibbett D.S."/>
            <person name="Martin F."/>
            <person name="Nordberg H.P."/>
            <person name="Cantor M.N."/>
            <person name="Hua S.X."/>
        </authorList>
    </citation>
    <scope>NUCLEOTIDE SEQUENCE [LARGE SCALE GENOMIC DNA]</scope>
    <source>
        <strain evidence="3 4">MAFF 305830</strain>
    </source>
</reference>
<feature type="transmembrane region" description="Helical" evidence="2">
    <location>
        <begin position="20"/>
        <end position="42"/>
    </location>
</feature>
<dbReference type="PANTHER" id="PTHR16537:SF1">
    <property type="entry name" value="PROTEIN ZNRD2"/>
    <property type="match status" value="1"/>
</dbReference>
<keyword evidence="4" id="KW-1185">Reference proteome</keyword>